<dbReference type="GO" id="GO:0006526">
    <property type="term" value="P:L-arginine biosynthetic process"/>
    <property type="evidence" value="ECO:0007669"/>
    <property type="project" value="UniProtKB-KW"/>
</dbReference>
<keyword evidence="7 12" id="KW-0067">ATP-binding</keyword>
<keyword evidence="6 12" id="KW-0547">Nucleotide-binding</keyword>
<evidence type="ECO:0000256" key="11">
    <source>
        <dbReference type="ARBA" id="ARBA00047359"/>
    </source>
</evidence>
<dbReference type="PROSITE" id="PS50975">
    <property type="entry name" value="ATP_GRASP"/>
    <property type="match status" value="1"/>
</dbReference>
<dbReference type="EMBL" id="AP035768">
    <property type="protein sequence ID" value="BFO19871.1"/>
    <property type="molecule type" value="Genomic_DNA"/>
</dbReference>
<dbReference type="InterPro" id="IPR036897">
    <property type="entry name" value="CarbamoylP_synth_lsu_oligo_sf"/>
</dbReference>
<dbReference type="FunFam" id="3.40.50.20:FF:000001">
    <property type="entry name" value="Carbamoyl-phosphate synthase large chain"/>
    <property type="match status" value="1"/>
</dbReference>
<feature type="domain" description="ATP-grasp" evidence="13">
    <location>
        <begin position="138"/>
        <end position="334"/>
    </location>
</feature>
<dbReference type="Gene3D" id="3.30.470.20">
    <property type="entry name" value="ATP-grasp fold, B domain"/>
    <property type="match status" value="1"/>
</dbReference>
<evidence type="ECO:0000256" key="1">
    <source>
        <dbReference type="ARBA" id="ARBA00009799"/>
    </source>
</evidence>
<evidence type="ECO:0000256" key="10">
    <source>
        <dbReference type="ARBA" id="ARBA00023211"/>
    </source>
</evidence>
<keyword evidence="3" id="KW-0436">Ligase</keyword>
<evidence type="ECO:0000256" key="7">
    <source>
        <dbReference type="ARBA" id="ARBA00022840"/>
    </source>
</evidence>
<evidence type="ECO:0000256" key="3">
    <source>
        <dbReference type="ARBA" id="ARBA00022598"/>
    </source>
</evidence>
<comment type="catalytic activity">
    <reaction evidence="11">
        <text>hydrogencarbonate + NH4(+) + 2 ATP = carbamoyl phosphate + 2 ADP + phosphate + 2 H(+)</text>
        <dbReference type="Rhea" id="RHEA:18029"/>
        <dbReference type="ChEBI" id="CHEBI:15378"/>
        <dbReference type="ChEBI" id="CHEBI:17544"/>
        <dbReference type="ChEBI" id="CHEBI:28938"/>
        <dbReference type="ChEBI" id="CHEBI:30616"/>
        <dbReference type="ChEBI" id="CHEBI:43474"/>
        <dbReference type="ChEBI" id="CHEBI:58228"/>
        <dbReference type="ChEBI" id="CHEBI:456216"/>
        <dbReference type="EC" id="6.3.4.16"/>
    </reaction>
</comment>
<dbReference type="SUPFAM" id="SSF48108">
    <property type="entry name" value="Carbamoyl phosphate synthetase, large subunit connection domain"/>
    <property type="match status" value="1"/>
</dbReference>
<dbReference type="GO" id="GO:0005524">
    <property type="term" value="F:ATP binding"/>
    <property type="evidence" value="ECO:0007669"/>
    <property type="project" value="UniProtKB-UniRule"/>
</dbReference>
<dbReference type="InterPro" id="IPR058047">
    <property type="entry name" value="CPSase_preATP-grasp"/>
</dbReference>
<evidence type="ECO:0000313" key="14">
    <source>
        <dbReference type="EMBL" id="BFO19871.1"/>
    </source>
</evidence>
<dbReference type="AlphaFoldDB" id="A0AAT9HQI8"/>
<dbReference type="PRINTS" id="PR00098">
    <property type="entry name" value="CPSASE"/>
</dbReference>
<dbReference type="SUPFAM" id="SSF52440">
    <property type="entry name" value="PreATP-grasp domain"/>
    <property type="match status" value="1"/>
</dbReference>
<keyword evidence="10" id="KW-0464">Manganese</keyword>
<dbReference type="InterPro" id="IPR005483">
    <property type="entry name" value="CPSase_dom"/>
</dbReference>
<dbReference type="Pfam" id="PF02787">
    <property type="entry name" value="CPSase_L_D3"/>
    <property type="match status" value="1"/>
</dbReference>
<evidence type="ECO:0000256" key="2">
    <source>
        <dbReference type="ARBA" id="ARBA00022571"/>
    </source>
</evidence>
<dbReference type="Gene3D" id="1.10.1030.10">
    <property type="entry name" value="Carbamoyl-phosphate synthetase, large subunit oligomerisation domain"/>
    <property type="match status" value="1"/>
</dbReference>
<dbReference type="PROSITE" id="PS00867">
    <property type="entry name" value="CPSASE_2"/>
    <property type="match status" value="1"/>
</dbReference>
<comment type="similarity">
    <text evidence="1">Belongs to the CarB family.</text>
</comment>
<evidence type="ECO:0000256" key="12">
    <source>
        <dbReference type="PROSITE-ProRule" id="PRU00409"/>
    </source>
</evidence>
<dbReference type="FunFam" id="3.30.470.20:FF:000007">
    <property type="entry name" value="Carbamoyl-phosphate synthase large chain"/>
    <property type="match status" value="1"/>
</dbReference>
<organism evidence="14">
    <name type="scientific">Streptomyces haneummycinicus</name>
    <dbReference type="NCBI Taxonomy" id="3074435"/>
    <lineage>
        <taxon>Bacteria</taxon>
        <taxon>Bacillati</taxon>
        <taxon>Actinomycetota</taxon>
        <taxon>Actinomycetes</taxon>
        <taxon>Kitasatosporales</taxon>
        <taxon>Streptomycetaceae</taxon>
        <taxon>Streptomyces</taxon>
    </lineage>
</organism>
<dbReference type="GO" id="GO:0006221">
    <property type="term" value="P:pyrimidine nucleotide biosynthetic process"/>
    <property type="evidence" value="ECO:0007669"/>
    <property type="project" value="UniProtKB-KW"/>
</dbReference>
<proteinExistence type="inferred from homology"/>
<dbReference type="InterPro" id="IPR016185">
    <property type="entry name" value="PreATP-grasp_dom_sf"/>
</dbReference>
<reference evidence="14" key="1">
    <citation type="submission" date="2024-06" db="EMBL/GenBank/DDBJ databases">
        <authorList>
            <consortium name="consrtm"/>
            <person name="Uemura M."/>
            <person name="Terahara T."/>
        </authorList>
    </citation>
    <scope>NUCLEOTIDE SEQUENCE</scope>
    <source>
        <strain evidence="14">KM77-8</strain>
    </source>
</reference>
<dbReference type="GO" id="GO:0006541">
    <property type="term" value="P:glutamine metabolic process"/>
    <property type="evidence" value="ECO:0007669"/>
    <property type="project" value="TreeGrafter"/>
</dbReference>
<dbReference type="GO" id="GO:0046872">
    <property type="term" value="F:metal ion binding"/>
    <property type="evidence" value="ECO:0007669"/>
    <property type="project" value="UniProtKB-KW"/>
</dbReference>
<evidence type="ECO:0000256" key="6">
    <source>
        <dbReference type="ARBA" id="ARBA00022741"/>
    </source>
</evidence>
<dbReference type="InterPro" id="IPR011761">
    <property type="entry name" value="ATP-grasp"/>
</dbReference>
<evidence type="ECO:0000256" key="8">
    <source>
        <dbReference type="ARBA" id="ARBA00022842"/>
    </source>
</evidence>
<accession>A0AAT9HQI8</accession>
<keyword evidence="9" id="KW-0665">Pyrimidine biosynthesis</keyword>
<dbReference type="NCBIfam" id="NF003671">
    <property type="entry name" value="PRK05294.1"/>
    <property type="match status" value="1"/>
</dbReference>
<keyword evidence="2" id="KW-0055">Arginine biosynthesis</keyword>
<dbReference type="Gene3D" id="3.40.50.20">
    <property type="match status" value="1"/>
</dbReference>
<protein>
    <recommendedName>
        <fullName evidence="13">ATP-grasp domain-containing protein</fullName>
    </recommendedName>
</protein>
<dbReference type="GO" id="GO:0004088">
    <property type="term" value="F:carbamoyl-phosphate synthase (glutamine-hydrolyzing) activity"/>
    <property type="evidence" value="ECO:0007669"/>
    <property type="project" value="TreeGrafter"/>
</dbReference>
<dbReference type="InterPro" id="IPR005480">
    <property type="entry name" value="CPSase_lsu_oligo"/>
</dbReference>
<evidence type="ECO:0000259" key="13">
    <source>
        <dbReference type="PROSITE" id="PS50975"/>
    </source>
</evidence>
<name>A0AAT9HQI8_9ACTN</name>
<keyword evidence="5" id="KW-0479">Metal-binding</keyword>
<dbReference type="PANTHER" id="PTHR11405:SF53">
    <property type="entry name" value="CARBAMOYL-PHOSPHATE SYNTHASE [AMMONIA], MITOCHONDRIAL"/>
    <property type="match status" value="1"/>
</dbReference>
<keyword evidence="8" id="KW-0460">Magnesium</keyword>
<sequence>MPKRTDIQSVLVIGSGPIVIGQAAEFDYSGTQACRVLKAEGLRVVLVNSNPATIMTDPEIADATYVEPITPEFVEKIIAKERPDALLPTLGGQTALNAAISLHGNGVLEKYGVELIGANVEAINKGEDRDLFKEVVEEVRRKTGHGESARSHICHSMDDVLKGVEALGGYPVVVRPSFTMGGAGSGFAHDEDELRRIAGQGLTLSPTTEVLLEESILGWKEYELELMRDKNDNVVVVCSIENFDPMGVHTGDSITVAPAMTLTDREYQVLRDVGIAIIREVGVDTGGCNIQFAVNPEDGRIIVIEMNPRVSRSSALASKATGFPIAKIAAKLAVGYTLDEIPNDITQETPASFEPALDYVVVKAPRFAFEKFPSADSTLTTTMKSVGEAMAIGRNFTEALQKALRSLEKKGSQFTFVGEPGDKEELLREAIRPTDGRINAVMGAIRAGATPEEVFEHTKIDPWFVDQLFLIKEIADELAAAPS</sequence>
<dbReference type="Pfam" id="PF25596">
    <property type="entry name" value="CPSase_L_D1"/>
    <property type="match status" value="1"/>
</dbReference>
<dbReference type="InterPro" id="IPR005479">
    <property type="entry name" value="CPAse_ATP-bd"/>
</dbReference>
<dbReference type="GO" id="GO:0004087">
    <property type="term" value="F:carbamoyl-phosphate synthase (ammonia) activity"/>
    <property type="evidence" value="ECO:0007669"/>
    <property type="project" value="UniProtKB-EC"/>
</dbReference>
<gene>
    <name evidence="14" type="ORF">SHKM778_62590</name>
</gene>
<dbReference type="GO" id="GO:0005737">
    <property type="term" value="C:cytoplasm"/>
    <property type="evidence" value="ECO:0007669"/>
    <property type="project" value="TreeGrafter"/>
</dbReference>
<evidence type="ECO:0000256" key="9">
    <source>
        <dbReference type="ARBA" id="ARBA00022975"/>
    </source>
</evidence>
<evidence type="ECO:0000256" key="4">
    <source>
        <dbReference type="ARBA" id="ARBA00022605"/>
    </source>
</evidence>
<dbReference type="Pfam" id="PF02786">
    <property type="entry name" value="CPSase_L_D2"/>
    <property type="match status" value="1"/>
</dbReference>
<keyword evidence="4" id="KW-0028">Amino-acid biosynthesis</keyword>
<dbReference type="PANTHER" id="PTHR11405">
    <property type="entry name" value="CARBAMOYLTRANSFERASE FAMILY MEMBER"/>
    <property type="match status" value="1"/>
</dbReference>
<evidence type="ECO:0000256" key="5">
    <source>
        <dbReference type="ARBA" id="ARBA00022723"/>
    </source>
</evidence>
<dbReference type="SMART" id="SM01096">
    <property type="entry name" value="CPSase_L_D3"/>
    <property type="match status" value="1"/>
</dbReference>
<dbReference type="SUPFAM" id="SSF56059">
    <property type="entry name" value="Glutathione synthetase ATP-binding domain-like"/>
    <property type="match status" value="1"/>
</dbReference>
<reference evidence="14" key="2">
    <citation type="submission" date="2024-07" db="EMBL/GenBank/DDBJ databases">
        <title>Streptomyces haneummycinica sp. nov., a new antibiotic-producing actinobacterium isolated from marine sediment.</title>
        <authorList>
            <person name="Uemura M."/>
            <person name="Hamada M."/>
            <person name="Hirano S."/>
            <person name="Kobayashi K."/>
            <person name="Ohshiro T."/>
            <person name="Kobayashi T."/>
            <person name="Terahara T."/>
        </authorList>
    </citation>
    <scope>NUCLEOTIDE SEQUENCE</scope>
    <source>
        <strain evidence="14">KM77-8</strain>
    </source>
</reference>
<dbReference type="PROSITE" id="PS00866">
    <property type="entry name" value="CPSASE_1"/>
    <property type="match status" value="1"/>
</dbReference>